<sequence length="212" mass="22796">LIDGFVNTAVATMDTTSASLFNSGELPPSLNCLLPGSLTKYRDPPRDCDGGGSSSLEPEDRGDGGDNGVYSGGGRDEGESRYYPVRFVRKTVIAAAMFATPDIYNLDLYLEATRVEPRTEMNIETSGCLILASLLDSDSNLSTRPSPCKSGTVRKERDDHARGRKLQQVHCIFPKHDVRGNSIRSDLAKARGTGNRRSTPSLSTRARGVAGG</sequence>
<dbReference type="AlphaFoldDB" id="A0A4P9WDS0"/>
<gene>
    <name evidence="2" type="ORF">BDK51DRAFT_37633</name>
</gene>
<dbReference type="Proteomes" id="UP000269721">
    <property type="component" value="Unassembled WGS sequence"/>
</dbReference>
<feature type="non-terminal residue" evidence="2">
    <location>
        <position position="1"/>
    </location>
</feature>
<name>A0A4P9WDS0_9FUNG</name>
<reference evidence="3" key="1">
    <citation type="journal article" date="2018" name="Nat. Microbiol.">
        <title>Leveraging single-cell genomics to expand the fungal tree of life.</title>
        <authorList>
            <person name="Ahrendt S.R."/>
            <person name="Quandt C.A."/>
            <person name="Ciobanu D."/>
            <person name="Clum A."/>
            <person name="Salamov A."/>
            <person name="Andreopoulos B."/>
            <person name="Cheng J.F."/>
            <person name="Woyke T."/>
            <person name="Pelin A."/>
            <person name="Henrissat B."/>
            <person name="Reynolds N.K."/>
            <person name="Benny G.L."/>
            <person name="Smith M.E."/>
            <person name="James T.Y."/>
            <person name="Grigoriev I.V."/>
        </authorList>
    </citation>
    <scope>NUCLEOTIDE SEQUENCE [LARGE SCALE GENOMIC DNA]</scope>
</reference>
<feature type="region of interest" description="Disordered" evidence="1">
    <location>
        <begin position="183"/>
        <end position="212"/>
    </location>
</feature>
<feature type="region of interest" description="Disordered" evidence="1">
    <location>
        <begin position="43"/>
        <end position="76"/>
    </location>
</feature>
<proteinExistence type="predicted"/>
<evidence type="ECO:0000313" key="3">
    <source>
        <dbReference type="Proteomes" id="UP000269721"/>
    </source>
</evidence>
<feature type="region of interest" description="Disordered" evidence="1">
    <location>
        <begin position="140"/>
        <end position="159"/>
    </location>
</feature>
<accession>A0A4P9WDS0</accession>
<evidence type="ECO:0000256" key="1">
    <source>
        <dbReference type="SAM" id="MobiDB-lite"/>
    </source>
</evidence>
<evidence type="ECO:0000313" key="2">
    <source>
        <dbReference type="EMBL" id="RKO89823.1"/>
    </source>
</evidence>
<protein>
    <submittedName>
        <fullName evidence="2">Uncharacterized protein</fullName>
    </submittedName>
</protein>
<feature type="compositionally biased region" description="Polar residues" evidence="1">
    <location>
        <begin position="195"/>
        <end position="204"/>
    </location>
</feature>
<organism evidence="2 3">
    <name type="scientific">Blyttiomyces helicus</name>
    <dbReference type="NCBI Taxonomy" id="388810"/>
    <lineage>
        <taxon>Eukaryota</taxon>
        <taxon>Fungi</taxon>
        <taxon>Fungi incertae sedis</taxon>
        <taxon>Chytridiomycota</taxon>
        <taxon>Chytridiomycota incertae sedis</taxon>
        <taxon>Chytridiomycetes</taxon>
        <taxon>Chytridiomycetes incertae sedis</taxon>
        <taxon>Blyttiomyces</taxon>
    </lineage>
</organism>
<keyword evidence="3" id="KW-1185">Reference proteome</keyword>
<dbReference type="EMBL" id="KZ995868">
    <property type="protein sequence ID" value="RKO89823.1"/>
    <property type="molecule type" value="Genomic_DNA"/>
</dbReference>